<evidence type="ECO:0000313" key="3">
    <source>
        <dbReference type="Proteomes" id="UP000221394"/>
    </source>
</evidence>
<dbReference type="Gene3D" id="3.40.50.1820">
    <property type="entry name" value="alpha/beta hydrolase"/>
    <property type="match status" value="1"/>
</dbReference>
<organism evidence="2 3">
    <name type="scientific">Flavimobilis soli</name>
    <dbReference type="NCBI Taxonomy" id="442709"/>
    <lineage>
        <taxon>Bacteria</taxon>
        <taxon>Bacillati</taxon>
        <taxon>Actinomycetota</taxon>
        <taxon>Actinomycetes</taxon>
        <taxon>Micrococcales</taxon>
        <taxon>Jonesiaceae</taxon>
        <taxon>Flavimobilis</taxon>
    </lineage>
</organism>
<dbReference type="InterPro" id="IPR029058">
    <property type="entry name" value="AB_hydrolase_fold"/>
</dbReference>
<dbReference type="OrthoDB" id="652634at2"/>
<gene>
    <name evidence="2" type="ORF">ATL41_0881</name>
</gene>
<dbReference type="InterPro" id="IPR046879">
    <property type="entry name" value="KANL3/Tex30_Abhydrolase"/>
</dbReference>
<sequence>MNIDVPTDLGPGRLVVSPAASARAVLWLGHGAGGGIDALDLAALADALPACGVTVVRYEQPWRVAGRKVAPRPAALDVGWLAAAPHVAEIAGGRPLVVGGRSAGARVACRTAESVGAAGVVCLAFPLHPPGKPERMRTDELLLPALPRLVLQGERDTFGSPDEVRTAIADAVGVRVAAVPGADHSMKVLKSSPVDATAVAQLVVDEVREFVESLV</sequence>
<dbReference type="AlphaFoldDB" id="A0A2A9ED37"/>
<accession>A0A2A9ED37</accession>
<proteinExistence type="predicted"/>
<dbReference type="PANTHER" id="PTHR13136:SF11">
    <property type="entry name" value="TESTIS-EXPRESSED PROTEIN 30"/>
    <property type="match status" value="1"/>
</dbReference>
<dbReference type="SUPFAM" id="SSF53474">
    <property type="entry name" value="alpha/beta-Hydrolases"/>
    <property type="match status" value="1"/>
</dbReference>
<keyword evidence="3" id="KW-1185">Reference proteome</keyword>
<dbReference type="Proteomes" id="UP000221394">
    <property type="component" value="Unassembled WGS sequence"/>
</dbReference>
<dbReference type="PANTHER" id="PTHR13136">
    <property type="entry name" value="TESTIS DEVELOPMENT PROTEIN PRTD"/>
    <property type="match status" value="1"/>
</dbReference>
<evidence type="ECO:0000259" key="1">
    <source>
        <dbReference type="Pfam" id="PF20408"/>
    </source>
</evidence>
<feature type="domain" description="KANL3/Tex30 alpha/beta hydrolase-like" evidence="1">
    <location>
        <begin position="23"/>
        <end position="211"/>
    </location>
</feature>
<protein>
    <recommendedName>
        <fullName evidence="1">KANL3/Tex30 alpha/beta hydrolase-like domain-containing protein</fullName>
    </recommendedName>
</protein>
<dbReference type="RefSeq" id="WP_098457379.1">
    <property type="nucleotide sequence ID" value="NZ_PDJH01000001.1"/>
</dbReference>
<dbReference type="Pfam" id="PF20408">
    <property type="entry name" value="Abhydrolase_11"/>
    <property type="match status" value="1"/>
</dbReference>
<evidence type="ECO:0000313" key="2">
    <source>
        <dbReference type="EMBL" id="PFG36172.1"/>
    </source>
</evidence>
<reference evidence="2 3" key="1">
    <citation type="submission" date="2017-10" db="EMBL/GenBank/DDBJ databases">
        <title>Sequencing the genomes of 1000 actinobacteria strains.</title>
        <authorList>
            <person name="Klenk H.-P."/>
        </authorList>
    </citation>
    <scope>NUCLEOTIDE SEQUENCE [LARGE SCALE GENOMIC DNA]</scope>
    <source>
        <strain evidence="2 3">DSM 21574</strain>
    </source>
</reference>
<name>A0A2A9ED37_9MICO</name>
<comment type="caution">
    <text evidence="2">The sequence shown here is derived from an EMBL/GenBank/DDBJ whole genome shotgun (WGS) entry which is preliminary data.</text>
</comment>
<dbReference type="EMBL" id="PDJH01000001">
    <property type="protein sequence ID" value="PFG36172.1"/>
    <property type="molecule type" value="Genomic_DNA"/>
</dbReference>
<dbReference type="InterPro" id="IPR026555">
    <property type="entry name" value="NSL3/Tex30"/>
</dbReference>